<dbReference type="InterPro" id="IPR027417">
    <property type="entry name" value="P-loop_NTPase"/>
</dbReference>
<evidence type="ECO:0000259" key="3">
    <source>
        <dbReference type="Pfam" id="PF01637"/>
    </source>
</evidence>
<dbReference type="EMBL" id="JACLCP010000002">
    <property type="protein sequence ID" value="MBC2844902.1"/>
    <property type="molecule type" value="Genomic_DNA"/>
</dbReference>
<keyword evidence="5" id="KW-1185">Reference proteome</keyword>
<dbReference type="GO" id="GO:0005524">
    <property type="term" value="F:ATP binding"/>
    <property type="evidence" value="ECO:0007669"/>
    <property type="project" value="InterPro"/>
</dbReference>
<name>A0A842INU6_9FLAO</name>
<dbReference type="Gene3D" id="3.40.50.300">
    <property type="entry name" value="P-loop containing nucleotide triphosphate hydrolases"/>
    <property type="match status" value="1"/>
</dbReference>
<reference evidence="4" key="1">
    <citation type="submission" date="2020-08" db="EMBL/GenBank/DDBJ databases">
        <title>Winogradskyella ouciana sp. nov., isolated from the hadal seawater of the Mariana Trench.</title>
        <authorList>
            <person name="He X."/>
        </authorList>
    </citation>
    <scope>NUCLEOTIDE SEQUENCE [LARGE SCALE GENOMIC DNA]</scope>
    <source>
        <strain evidence="4">KCTC 52348</strain>
    </source>
</reference>
<keyword evidence="2" id="KW-1133">Transmembrane helix</keyword>
<dbReference type="Proteomes" id="UP000533900">
    <property type="component" value="Unassembled WGS sequence"/>
</dbReference>
<protein>
    <submittedName>
        <fullName evidence="4">AAA family ATPase</fullName>
    </submittedName>
</protein>
<feature type="coiled-coil region" evidence="1">
    <location>
        <begin position="855"/>
        <end position="882"/>
    </location>
</feature>
<dbReference type="SUPFAM" id="SSF52540">
    <property type="entry name" value="P-loop containing nucleoside triphosphate hydrolases"/>
    <property type="match status" value="1"/>
</dbReference>
<dbReference type="Pfam" id="PF13181">
    <property type="entry name" value="TPR_8"/>
    <property type="match status" value="1"/>
</dbReference>
<dbReference type="AlphaFoldDB" id="A0A842INU6"/>
<evidence type="ECO:0000256" key="1">
    <source>
        <dbReference type="SAM" id="Coils"/>
    </source>
</evidence>
<dbReference type="RefSeq" id="WP_185788626.1">
    <property type="nucleotide sequence ID" value="NZ_JACLCP010000002.1"/>
</dbReference>
<comment type="caution">
    <text evidence="4">The sequence shown here is derived from an EMBL/GenBank/DDBJ whole genome shotgun (WGS) entry which is preliminary data.</text>
</comment>
<dbReference type="InterPro" id="IPR019734">
    <property type="entry name" value="TPR_rpt"/>
</dbReference>
<feature type="transmembrane region" description="Helical" evidence="2">
    <location>
        <begin position="24"/>
        <end position="42"/>
    </location>
</feature>
<dbReference type="Gene3D" id="1.25.40.10">
    <property type="entry name" value="Tetratricopeptide repeat domain"/>
    <property type="match status" value="2"/>
</dbReference>
<keyword evidence="2" id="KW-0472">Membrane</keyword>
<sequence>MYFYLYQIDEDEIKNWILDFFSDHPVLASILISFVIIAYFVFQNLPKLKDFLESLDFFKKILTRNSNADIVKSKLIDHSNRIPITNSSNRYIENEHNVNRLLELIRNDNNRIITVTGEAGIGKTKLVEYVSTNLLKKEYVNQIYMDFENVNSRDFTKATDTTEDILKDTKTKVVNNALGAKESIEEYGHIAKDYQRPTLIFIDNYEQVLDNSELSLSIFNDIINPLVDNNPLIKVIITSRTNIEEASVNFKVQPLSNIPLEDLKDFKGDLTQHFTAIELFCKLYNQDSVHDDKDYKDDKFTKEQFENIVMLCHKVSNLPLGIHLIATSSAHGEISFAEILSDLKSHFNKQIPNLFREFSDRHKSLYNVFDWTYGLLSDSEKEFYKHLMYFPNGFFLNNLPHWEGFKNHTETKQKVLKLNKGSFLRDQKYHPRLRNRYEIIILFRELLGIDTKNSRDSFSKDYVQAIHLAAYKRVKEIDDLIHDKNTDMANVDLIKEEIRLEYENITYFIEQSATTNLKLAVDMLVSLERILNEFGPYILLEDMYDPLLNRVTDPVQRARLLMSKARVLKSTKNREASIPPIEEAIELLEQTDVKSEILGEAYRIGTYLSSQISGNQLTDTIFDKFNDLDESDKAKLGELNLAFITLEQAKKYESSGNMKLAISSFDRAISFMEGYKVQQAQAYNFVGMTYWRYGESKKAEKYFLEAIKKYSGIGEERWILGFNTNLGLLYCDEGNLNKSLEYTQKVSEALKVQGPFGWSMINMLGLGRVYCRKRKTTSYFNKSEEYLLHSYRNLKDIKYAESAILASVELAELYYKYDKYDLAREYSEKSITYAKEEGYTNYMRYFRAVCLLGLINAKDKKNEESFQNLEEAENILSRIEDNKWLTYELTKERYNSLKKIHAK</sequence>
<feature type="domain" description="ATPase" evidence="3">
    <location>
        <begin position="95"/>
        <end position="245"/>
    </location>
</feature>
<dbReference type="InterPro" id="IPR011579">
    <property type="entry name" value="ATPase_dom"/>
</dbReference>
<organism evidence="4 5">
    <name type="scientific">Winogradskyella flava</name>
    <dbReference type="NCBI Taxonomy" id="1884876"/>
    <lineage>
        <taxon>Bacteria</taxon>
        <taxon>Pseudomonadati</taxon>
        <taxon>Bacteroidota</taxon>
        <taxon>Flavobacteriia</taxon>
        <taxon>Flavobacteriales</taxon>
        <taxon>Flavobacteriaceae</taxon>
        <taxon>Winogradskyella</taxon>
    </lineage>
</organism>
<dbReference type="InterPro" id="IPR011990">
    <property type="entry name" value="TPR-like_helical_dom_sf"/>
</dbReference>
<proteinExistence type="predicted"/>
<keyword evidence="2" id="KW-0812">Transmembrane</keyword>
<gene>
    <name evidence="4" type="ORF">H7F21_07355</name>
</gene>
<evidence type="ECO:0000313" key="5">
    <source>
        <dbReference type="Proteomes" id="UP000533900"/>
    </source>
</evidence>
<dbReference type="Pfam" id="PF01637">
    <property type="entry name" value="ATPase_2"/>
    <property type="match status" value="1"/>
</dbReference>
<dbReference type="SUPFAM" id="SSF48452">
    <property type="entry name" value="TPR-like"/>
    <property type="match status" value="1"/>
</dbReference>
<keyword evidence="1" id="KW-0175">Coiled coil</keyword>
<dbReference type="PANTHER" id="PTHR47691">
    <property type="entry name" value="REGULATOR-RELATED"/>
    <property type="match status" value="1"/>
</dbReference>
<evidence type="ECO:0000313" key="4">
    <source>
        <dbReference type="EMBL" id="MBC2844902.1"/>
    </source>
</evidence>
<accession>A0A842INU6</accession>
<dbReference type="PANTHER" id="PTHR47691:SF3">
    <property type="entry name" value="HTH-TYPE TRANSCRIPTIONAL REGULATOR RV0890C-RELATED"/>
    <property type="match status" value="1"/>
</dbReference>
<evidence type="ECO:0000256" key="2">
    <source>
        <dbReference type="SAM" id="Phobius"/>
    </source>
</evidence>
<dbReference type="SMART" id="SM00028">
    <property type="entry name" value="TPR"/>
    <property type="match status" value="6"/>
</dbReference>